<accession>A0ABW8D7N3</accession>
<evidence type="ECO:0000256" key="6">
    <source>
        <dbReference type="ARBA" id="ARBA00022989"/>
    </source>
</evidence>
<feature type="transmembrane region" description="Helical" evidence="8">
    <location>
        <begin position="226"/>
        <end position="246"/>
    </location>
</feature>
<feature type="transmembrane region" description="Helical" evidence="8">
    <location>
        <begin position="335"/>
        <end position="358"/>
    </location>
</feature>
<feature type="transmembrane region" description="Helical" evidence="8">
    <location>
        <begin position="303"/>
        <end position="323"/>
    </location>
</feature>
<keyword evidence="5" id="KW-0571">Peptide transport</keyword>
<keyword evidence="5" id="KW-0653">Protein transport</keyword>
<feature type="transmembrane region" description="Helical" evidence="8">
    <location>
        <begin position="41"/>
        <end position="59"/>
    </location>
</feature>
<evidence type="ECO:0000256" key="1">
    <source>
        <dbReference type="ARBA" id="ARBA00004651"/>
    </source>
</evidence>
<proteinExistence type="predicted"/>
<feature type="transmembrane region" description="Helical" evidence="8">
    <location>
        <begin position="202"/>
        <end position="220"/>
    </location>
</feature>
<dbReference type="EMBL" id="JBGORX010000001">
    <property type="protein sequence ID" value="MFJ1267505.1"/>
    <property type="molecule type" value="Genomic_DNA"/>
</dbReference>
<dbReference type="Pfam" id="PF00854">
    <property type="entry name" value="PTR2"/>
    <property type="match status" value="1"/>
</dbReference>
<gene>
    <name evidence="10" type="ORF">ACD661_02920</name>
</gene>
<dbReference type="InterPro" id="IPR020846">
    <property type="entry name" value="MFS_dom"/>
</dbReference>
<dbReference type="Proteomes" id="UP001615550">
    <property type="component" value="Unassembled WGS sequence"/>
</dbReference>
<keyword evidence="11" id="KW-1185">Reference proteome</keyword>
<dbReference type="InterPro" id="IPR005279">
    <property type="entry name" value="Dipep/tripep_permease"/>
</dbReference>
<keyword evidence="2" id="KW-0813">Transport</keyword>
<dbReference type="RefSeq" id="WP_400187216.1">
    <property type="nucleotide sequence ID" value="NZ_JBGORX010000001.1"/>
</dbReference>
<dbReference type="InterPro" id="IPR036259">
    <property type="entry name" value="MFS_trans_sf"/>
</dbReference>
<dbReference type="InterPro" id="IPR000109">
    <property type="entry name" value="POT_fam"/>
</dbReference>
<evidence type="ECO:0000256" key="4">
    <source>
        <dbReference type="ARBA" id="ARBA00022692"/>
    </source>
</evidence>
<dbReference type="PANTHER" id="PTHR23517">
    <property type="entry name" value="RESISTANCE PROTEIN MDTM, PUTATIVE-RELATED-RELATED"/>
    <property type="match status" value="1"/>
</dbReference>
<dbReference type="PROSITE" id="PS50850">
    <property type="entry name" value="MFS"/>
    <property type="match status" value="1"/>
</dbReference>
<comment type="caution">
    <text evidence="10">The sequence shown here is derived from an EMBL/GenBank/DDBJ whole genome shotgun (WGS) entry which is preliminary data.</text>
</comment>
<organism evidence="10 11">
    <name type="scientific">Legionella lytica</name>
    <dbReference type="NCBI Taxonomy" id="96232"/>
    <lineage>
        <taxon>Bacteria</taxon>
        <taxon>Pseudomonadati</taxon>
        <taxon>Pseudomonadota</taxon>
        <taxon>Gammaproteobacteria</taxon>
        <taxon>Legionellales</taxon>
        <taxon>Legionellaceae</taxon>
        <taxon>Legionella</taxon>
    </lineage>
</organism>
<feature type="transmembrane region" description="Helical" evidence="8">
    <location>
        <begin position="162"/>
        <end position="181"/>
    </location>
</feature>
<keyword evidence="7 8" id="KW-0472">Membrane</keyword>
<feature type="domain" description="Major facilitator superfamily (MFS) profile" evidence="9">
    <location>
        <begin position="4"/>
        <end position="469"/>
    </location>
</feature>
<dbReference type="PANTHER" id="PTHR23517:SF15">
    <property type="entry name" value="PROTON-DEPENDENT OLIGOPEPTIDE FAMILY TRANSPORT PROTEIN"/>
    <property type="match status" value="1"/>
</dbReference>
<dbReference type="NCBIfam" id="TIGR00924">
    <property type="entry name" value="yjdL_sub1_fam"/>
    <property type="match status" value="1"/>
</dbReference>
<feature type="transmembrane region" description="Helical" evidence="8">
    <location>
        <begin position="443"/>
        <end position="465"/>
    </location>
</feature>
<evidence type="ECO:0000256" key="8">
    <source>
        <dbReference type="SAM" id="Phobius"/>
    </source>
</evidence>
<reference evidence="10 11" key="1">
    <citation type="submission" date="2024-08" db="EMBL/GenBank/DDBJ databases">
        <title>Draft Genome Sequence of Legionella lytica strain DSB2004, Isolated From a Fire Sprinkler System.</title>
        <authorList>
            <person name="Everhart A.D."/>
            <person name="Kidane D.T."/>
            <person name="Farone A.L."/>
            <person name="Farone M.B."/>
        </authorList>
    </citation>
    <scope>NUCLEOTIDE SEQUENCE [LARGE SCALE GENOMIC DNA]</scope>
    <source>
        <strain evidence="10 11">DSB2004</strain>
    </source>
</reference>
<feature type="transmembrane region" description="Helical" evidence="8">
    <location>
        <begin position="258"/>
        <end position="275"/>
    </location>
</feature>
<evidence type="ECO:0000313" key="11">
    <source>
        <dbReference type="Proteomes" id="UP001615550"/>
    </source>
</evidence>
<feature type="transmembrane region" description="Helical" evidence="8">
    <location>
        <begin position="7"/>
        <end position="29"/>
    </location>
</feature>
<evidence type="ECO:0000259" key="9">
    <source>
        <dbReference type="PROSITE" id="PS50850"/>
    </source>
</evidence>
<evidence type="ECO:0000256" key="5">
    <source>
        <dbReference type="ARBA" id="ARBA00022856"/>
    </source>
</evidence>
<evidence type="ECO:0000256" key="3">
    <source>
        <dbReference type="ARBA" id="ARBA00022475"/>
    </source>
</evidence>
<dbReference type="Gene3D" id="1.20.1250.20">
    <property type="entry name" value="MFS general substrate transporter like domains"/>
    <property type="match status" value="1"/>
</dbReference>
<feature type="transmembrane region" description="Helical" evidence="8">
    <location>
        <begin position="71"/>
        <end position="89"/>
    </location>
</feature>
<evidence type="ECO:0000256" key="2">
    <source>
        <dbReference type="ARBA" id="ARBA00022448"/>
    </source>
</evidence>
<protein>
    <submittedName>
        <fullName evidence="10">Peptide MFS transporter</fullName>
    </submittedName>
</protein>
<evidence type="ECO:0000313" key="10">
    <source>
        <dbReference type="EMBL" id="MFJ1267505.1"/>
    </source>
</evidence>
<feature type="transmembrane region" description="Helical" evidence="8">
    <location>
        <begin position="370"/>
        <end position="393"/>
    </location>
</feature>
<keyword evidence="3" id="KW-1003">Cell membrane</keyword>
<feature type="transmembrane region" description="Helical" evidence="8">
    <location>
        <begin position="137"/>
        <end position="156"/>
    </location>
</feature>
<dbReference type="SUPFAM" id="SSF103473">
    <property type="entry name" value="MFS general substrate transporter"/>
    <property type="match status" value="1"/>
</dbReference>
<keyword evidence="4 8" id="KW-0812">Transmembrane</keyword>
<dbReference type="InterPro" id="IPR050171">
    <property type="entry name" value="MFS_Transporters"/>
</dbReference>
<feature type="transmembrane region" description="Helical" evidence="8">
    <location>
        <begin position="405"/>
        <end position="423"/>
    </location>
</feature>
<name>A0ABW8D7N3_9GAMM</name>
<feature type="transmembrane region" description="Helical" evidence="8">
    <location>
        <begin position="95"/>
        <end position="117"/>
    </location>
</feature>
<sequence>MPEGILSIFAMQIVSTLSFSVLYSTLVLYMEGKLGVQTSTAHSVMGVFVAFNYGLHLLGGLWGGRLLSNRALFCVGMVLQVIGCVLLSFCDVNLLYYGLSAFLAGSGLNVTCINCMLTQRFTPEDTRRESAFLMNYAGMNIGFFVGFSLSGIFQLSQNYERLFLLSSLGNFAALIICLYCWNQLADRETQYALKDKATQKKSNAWGMLFILVLPVVLSQVLQNAEWAKKLVLLTGVLMVGVIVYLAKQQETKIAQDKMLAFAVLMLVGTIFWMLYHVAPMGLTTFIDHNVQRQFADWIIPPQWFQNINTVCIVIGGPLLGIALQRMRKKGIQVNIPTQFAIALFCIGFAFIILPIGIAYANELGLVNPSWIVLCYVLQSIGELLISPIGYAMIGYLAPTSLQGMMMGMWMLTSGIGGTLSSYSSNWMIAGSSSDSPLATNSGYSYVFLMLGLFAVASAVVLFVLVPKLRALIKENGESALQETKASVSERVVVCE</sequence>
<evidence type="ECO:0000256" key="7">
    <source>
        <dbReference type="ARBA" id="ARBA00023136"/>
    </source>
</evidence>
<keyword evidence="6 8" id="KW-1133">Transmembrane helix</keyword>
<comment type="subcellular location">
    <subcellularLocation>
        <location evidence="1">Cell membrane</location>
        <topology evidence="1">Multi-pass membrane protein</topology>
    </subcellularLocation>
</comment>